<name>A0A8R2JWV8_ACYPI</name>
<keyword evidence="3" id="KW-1185">Reference proteome</keyword>
<dbReference type="AlphaFoldDB" id="A0A8R2JWV8"/>
<dbReference type="KEGG" id="api:107883619"/>
<dbReference type="InterPro" id="IPR008906">
    <property type="entry name" value="HATC_C_dom"/>
</dbReference>
<reference evidence="3" key="1">
    <citation type="submission" date="2010-06" db="EMBL/GenBank/DDBJ databases">
        <authorList>
            <person name="Jiang H."/>
            <person name="Abraham K."/>
            <person name="Ali S."/>
            <person name="Alsbrooks S.L."/>
            <person name="Anim B.N."/>
            <person name="Anosike U.S."/>
            <person name="Attaway T."/>
            <person name="Bandaranaike D.P."/>
            <person name="Battles P.K."/>
            <person name="Bell S.N."/>
            <person name="Bell A.V."/>
            <person name="Beltran B."/>
            <person name="Bickham C."/>
            <person name="Bustamante Y."/>
            <person name="Caleb T."/>
            <person name="Canada A."/>
            <person name="Cardenas V."/>
            <person name="Carter K."/>
            <person name="Chacko J."/>
            <person name="Chandrabose M.N."/>
            <person name="Chavez D."/>
            <person name="Chavez A."/>
            <person name="Chen L."/>
            <person name="Chu H.-S."/>
            <person name="Claassen K.J."/>
            <person name="Cockrell R."/>
            <person name="Collins M."/>
            <person name="Cooper J.A."/>
            <person name="Cree A."/>
            <person name="Curry S.M."/>
            <person name="Da Y."/>
            <person name="Dao M.D."/>
            <person name="Das B."/>
            <person name="Davila M.-L."/>
            <person name="Davy-Carroll L."/>
            <person name="Denson S."/>
            <person name="Dinh H."/>
            <person name="Ebong V.E."/>
            <person name="Edwards J.R."/>
            <person name="Egan A."/>
            <person name="El-Daye J."/>
            <person name="Escobedo L."/>
            <person name="Fernandez S."/>
            <person name="Fernando P.R."/>
            <person name="Flagg N."/>
            <person name="Forbes L.D."/>
            <person name="Fowler R.G."/>
            <person name="Fu Q."/>
            <person name="Gabisi R.A."/>
            <person name="Ganer J."/>
            <person name="Garbino Pronczuk A."/>
            <person name="Garcia R.M."/>
            <person name="Garner T."/>
            <person name="Garrett T.E."/>
            <person name="Gonzalez D.A."/>
            <person name="Hamid H."/>
            <person name="Hawkins E.S."/>
            <person name="Hirani K."/>
            <person name="Hogues M.E."/>
            <person name="Hollins B."/>
            <person name="Hsiao C.-H."/>
            <person name="Jabil R."/>
            <person name="James M.L."/>
            <person name="Jhangiani S.N."/>
            <person name="Johnson B."/>
            <person name="Johnson Q."/>
            <person name="Joshi V."/>
            <person name="Kalu J.B."/>
            <person name="Kam C."/>
            <person name="Kashfia A."/>
            <person name="Keebler J."/>
            <person name="Kisamo H."/>
            <person name="Kovar C.L."/>
            <person name="Lago L.A."/>
            <person name="Lai C.-Y."/>
            <person name="Laidlaw J."/>
            <person name="Lara F."/>
            <person name="Le T.-K."/>
            <person name="Lee S.L."/>
            <person name="Legall F.H."/>
            <person name="Lemon S.J."/>
            <person name="Lewis L.R."/>
            <person name="Li B."/>
            <person name="Liu Y."/>
            <person name="Liu Y.-S."/>
            <person name="Lopez J."/>
            <person name="Lozado R.J."/>
            <person name="Lu J."/>
            <person name="Madu R.C."/>
            <person name="Maheshwari M."/>
            <person name="Maheshwari R."/>
            <person name="Malloy K."/>
            <person name="Martinez E."/>
            <person name="Mathew T."/>
            <person name="Mercado I.C."/>
            <person name="Mercado C."/>
            <person name="Meyer B."/>
            <person name="Montgomery K."/>
            <person name="Morgan M.B."/>
            <person name="Munidasa M."/>
            <person name="Nazareth L.V."/>
            <person name="Nelson J."/>
            <person name="Ng B.M."/>
            <person name="Nguyen N.B."/>
            <person name="Nguyen P.Q."/>
            <person name="Nguyen T."/>
            <person name="Obregon M."/>
            <person name="Okwuonu G.O."/>
            <person name="Onwere C.G."/>
            <person name="Orozco G."/>
            <person name="Parra A."/>
            <person name="Patel S."/>
            <person name="Patil S."/>
            <person name="Perez A."/>
            <person name="Perez Y."/>
            <person name="Pham C."/>
            <person name="Primus E.L."/>
            <person name="Pu L.-L."/>
            <person name="Puazo M."/>
            <person name="Qin X."/>
            <person name="Quiroz J.B."/>
            <person name="Reese J."/>
            <person name="Richards S."/>
            <person name="Rives C.M."/>
            <person name="Robberts R."/>
            <person name="Ruiz S.J."/>
            <person name="Ruiz M.J."/>
            <person name="Santibanez J."/>
            <person name="Schneider B.W."/>
            <person name="Sisson I."/>
            <person name="Smith M."/>
            <person name="Sodergren E."/>
            <person name="Song X.-Z."/>
            <person name="Song B.B."/>
            <person name="Summersgill H."/>
            <person name="Thelus R."/>
            <person name="Thornton R.D."/>
            <person name="Trejos Z.Y."/>
            <person name="Usmani K."/>
            <person name="Vattathil S."/>
            <person name="Villasana D."/>
            <person name="Walker D.L."/>
            <person name="Wang S."/>
            <person name="Wang K."/>
            <person name="White C.S."/>
            <person name="Williams A.C."/>
            <person name="Williamson J."/>
            <person name="Wilson K."/>
            <person name="Woghiren I.O."/>
            <person name="Woodworth J.R."/>
            <person name="Worley K.C."/>
            <person name="Wright R.A."/>
            <person name="Wu W."/>
            <person name="Young L."/>
            <person name="Zhang L."/>
            <person name="Zhang J."/>
            <person name="Zhu Y."/>
            <person name="Muzny D.M."/>
            <person name="Weinstock G."/>
            <person name="Gibbs R.A."/>
        </authorList>
    </citation>
    <scope>NUCLEOTIDE SEQUENCE [LARGE SCALE GENOMIC DNA]</scope>
    <source>
        <strain evidence="3">LSR1</strain>
    </source>
</reference>
<dbReference type="Pfam" id="PF05699">
    <property type="entry name" value="Dimer_Tnp_hAT"/>
    <property type="match status" value="1"/>
</dbReference>
<evidence type="ECO:0000313" key="2">
    <source>
        <dbReference type="EnsemblMetazoa" id="XP_029348346.1"/>
    </source>
</evidence>
<evidence type="ECO:0000259" key="1">
    <source>
        <dbReference type="Pfam" id="PF05699"/>
    </source>
</evidence>
<dbReference type="GO" id="GO:0046983">
    <property type="term" value="F:protein dimerization activity"/>
    <property type="evidence" value="ECO:0007669"/>
    <property type="project" value="InterPro"/>
</dbReference>
<dbReference type="InterPro" id="IPR012337">
    <property type="entry name" value="RNaseH-like_sf"/>
</dbReference>
<accession>A0A8R2JWV8</accession>
<evidence type="ECO:0000313" key="3">
    <source>
        <dbReference type="Proteomes" id="UP000007819"/>
    </source>
</evidence>
<feature type="domain" description="HAT C-terminal dimerisation" evidence="1">
    <location>
        <begin position="85"/>
        <end position="139"/>
    </location>
</feature>
<dbReference type="GeneID" id="107883619"/>
<protein>
    <recommendedName>
        <fullName evidence="1">HAT C-terminal dimerisation domain-containing protein</fullName>
    </recommendedName>
</protein>
<dbReference type="EnsemblMetazoa" id="XM_029492486.1">
    <property type="protein sequence ID" value="XP_029348346.1"/>
    <property type="gene ID" value="LOC107883619"/>
</dbReference>
<organism evidence="2 3">
    <name type="scientific">Acyrthosiphon pisum</name>
    <name type="common">Pea aphid</name>
    <dbReference type="NCBI Taxonomy" id="7029"/>
    <lineage>
        <taxon>Eukaryota</taxon>
        <taxon>Metazoa</taxon>
        <taxon>Ecdysozoa</taxon>
        <taxon>Arthropoda</taxon>
        <taxon>Hexapoda</taxon>
        <taxon>Insecta</taxon>
        <taxon>Pterygota</taxon>
        <taxon>Neoptera</taxon>
        <taxon>Paraneoptera</taxon>
        <taxon>Hemiptera</taxon>
        <taxon>Sternorrhyncha</taxon>
        <taxon>Aphidomorpha</taxon>
        <taxon>Aphidoidea</taxon>
        <taxon>Aphididae</taxon>
        <taxon>Macrosiphini</taxon>
        <taxon>Acyrthosiphon</taxon>
    </lineage>
</organism>
<dbReference type="RefSeq" id="XP_029348346.1">
    <property type="nucleotide sequence ID" value="XM_029492486.1"/>
</dbReference>
<sequence>MLLKKIDERYNMAIHPIHFAANLVDPNYQGKNLKDGCDVEGILFLKKVAKVLLKDNEYDKIMIEVAEFRAHEGFWAKDVVWCNRSEMDARTWWNGICSNTKLSTVASAILSLPASSAATERSFSVYSHIHNKKKESINQH</sequence>
<proteinExistence type="predicted"/>
<dbReference type="OrthoDB" id="6630707at2759"/>
<reference evidence="2" key="2">
    <citation type="submission" date="2022-06" db="UniProtKB">
        <authorList>
            <consortium name="EnsemblMetazoa"/>
        </authorList>
    </citation>
    <scope>IDENTIFICATION</scope>
</reference>
<dbReference type="SUPFAM" id="SSF53098">
    <property type="entry name" value="Ribonuclease H-like"/>
    <property type="match status" value="1"/>
</dbReference>
<dbReference type="Proteomes" id="UP000007819">
    <property type="component" value="Unassembled WGS sequence"/>
</dbReference>